<dbReference type="KEGG" id="ptan:CRYO30217_01979"/>
<evidence type="ECO:0000256" key="2">
    <source>
        <dbReference type="ARBA" id="ARBA00022801"/>
    </source>
</evidence>
<proteinExistence type="inferred from homology"/>
<comment type="similarity">
    <text evidence="1">Belongs to the thioesterase PaaI family.</text>
</comment>
<keyword evidence="5" id="KW-1185">Reference proteome</keyword>
<dbReference type="NCBIfam" id="TIGR00369">
    <property type="entry name" value="unchar_dom_1"/>
    <property type="match status" value="1"/>
</dbReference>
<organism evidence="4 5">
    <name type="scientific">Parvicella tangerina</name>
    <dbReference type="NCBI Taxonomy" id="2829795"/>
    <lineage>
        <taxon>Bacteria</taxon>
        <taxon>Pseudomonadati</taxon>
        <taxon>Bacteroidota</taxon>
        <taxon>Flavobacteriia</taxon>
        <taxon>Flavobacteriales</taxon>
        <taxon>Parvicellaceae</taxon>
        <taxon>Parvicella</taxon>
    </lineage>
</organism>
<dbReference type="InterPro" id="IPR006683">
    <property type="entry name" value="Thioestr_dom"/>
</dbReference>
<dbReference type="InterPro" id="IPR029069">
    <property type="entry name" value="HotDog_dom_sf"/>
</dbReference>
<dbReference type="PANTHER" id="PTHR21660">
    <property type="entry name" value="THIOESTERASE SUPERFAMILY MEMBER-RELATED"/>
    <property type="match status" value="1"/>
</dbReference>
<gene>
    <name evidence="4" type="ORF">CRYO30217_01979</name>
</gene>
<dbReference type="InterPro" id="IPR039298">
    <property type="entry name" value="ACOT13"/>
</dbReference>
<dbReference type="Proteomes" id="UP000683507">
    <property type="component" value="Chromosome"/>
</dbReference>
<reference evidence="4" key="1">
    <citation type="submission" date="2021-04" db="EMBL/GenBank/DDBJ databases">
        <authorList>
            <person name="Rodrigo-Torres L."/>
            <person name="Arahal R. D."/>
            <person name="Lucena T."/>
        </authorList>
    </citation>
    <scope>NUCLEOTIDE SEQUENCE</scope>
    <source>
        <strain evidence="4">AS29M-1</strain>
    </source>
</reference>
<accession>A0A916NCB4</accession>
<protein>
    <recommendedName>
        <fullName evidence="3">Thioesterase domain-containing protein</fullName>
    </recommendedName>
</protein>
<dbReference type="InterPro" id="IPR003736">
    <property type="entry name" value="PAAI_dom"/>
</dbReference>
<dbReference type="PANTHER" id="PTHR21660:SF1">
    <property type="entry name" value="ACYL-COENZYME A THIOESTERASE 13"/>
    <property type="match status" value="1"/>
</dbReference>
<dbReference type="AlphaFoldDB" id="A0A916NCB4"/>
<dbReference type="Pfam" id="PF03061">
    <property type="entry name" value="4HBT"/>
    <property type="match status" value="1"/>
</dbReference>
<evidence type="ECO:0000256" key="1">
    <source>
        <dbReference type="ARBA" id="ARBA00008324"/>
    </source>
</evidence>
<sequence length="146" mass="15728">MDRIGELAHKILTTYDQNNHFGRFMGMDYEVIEPGLVHYSLNIKKELLATPTAAHGGAIAGFMDGIVGVSALSATAPDGKVVSTIEFKINFLRPALFEDQVKGIGTVLKKGKSTLVVKGEIFNSKNELVATALATLNAYPVEKSSF</sequence>
<dbReference type="EMBL" id="OU015584">
    <property type="protein sequence ID" value="CAG5082672.1"/>
    <property type="molecule type" value="Genomic_DNA"/>
</dbReference>
<dbReference type="RefSeq" id="WP_258542185.1">
    <property type="nucleotide sequence ID" value="NZ_OU015584.1"/>
</dbReference>
<name>A0A916NCB4_9FLAO</name>
<dbReference type="GO" id="GO:0047617">
    <property type="term" value="F:fatty acyl-CoA hydrolase activity"/>
    <property type="evidence" value="ECO:0007669"/>
    <property type="project" value="InterPro"/>
</dbReference>
<dbReference type="Gene3D" id="3.10.129.10">
    <property type="entry name" value="Hotdog Thioesterase"/>
    <property type="match status" value="1"/>
</dbReference>
<dbReference type="SUPFAM" id="SSF54637">
    <property type="entry name" value="Thioesterase/thiol ester dehydrase-isomerase"/>
    <property type="match status" value="1"/>
</dbReference>
<evidence type="ECO:0000313" key="4">
    <source>
        <dbReference type="EMBL" id="CAG5082672.1"/>
    </source>
</evidence>
<evidence type="ECO:0000313" key="5">
    <source>
        <dbReference type="Proteomes" id="UP000683507"/>
    </source>
</evidence>
<keyword evidence="2" id="KW-0378">Hydrolase</keyword>
<feature type="domain" description="Thioesterase" evidence="3">
    <location>
        <begin position="54"/>
        <end position="129"/>
    </location>
</feature>
<evidence type="ECO:0000259" key="3">
    <source>
        <dbReference type="Pfam" id="PF03061"/>
    </source>
</evidence>
<dbReference type="CDD" id="cd03443">
    <property type="entry name" value="PaaI_thioesterase"/>
    <property type="match status" value="1"/>
</dbReference>